<evidence type="ECO:0000259" key="2">
    <source>
        <dbReference type="Pfam" id="PF01266"/>
    </source>
</evidence>
<name>A0ABS0B168_9BACT</name>
<proteinExistence type="predicted"/>
<keyword evidence="4" id="KW-1185">Reference proteome</keyword>
<sequence>MSKNSNRRVLAIVGGGFSGLALCYYLLKKGGDVTLFDGGGGASKMASGLLHPYPGESAFLSWKGIEGMKETRALLERVGPEVYKETGILRFAVSEKQRKAFKQRAEEKEDVEWWDKEKCHAAVPGSAYLPGIFIRSGITVHAKAYLEGLWKICEDLGGHLEKKKVDLDDLQGFDRIILAAGGGIRSFAAAKKLDLRFTKGQLLVCKKPHYFTGESSVTGKGYLALSENNDQCYLGSTYERNHTTEAPCLGTATDLIFNQIGQFIPSYGSFEVKGCLAEMRVSTKDYRPFIGKIDENIYAITGMGSRGLLYHAYFGKKLAEEVMGCSSSS</sequence>
<keyword evidence="1" id="KW-0472">Membrane</keyword>
<protein>
    <recommendedName>
        <fullName evidence="2">FAD dependent oxidoreductase domain-containing protein</fullName>
    </recommendedName>
</protein>
<gene>
    <name evidence="3" type="ORF">NEPTK9_000935</name>
</gene>
<organism evidence="3 4">
    <name type="scientific">Candidatus Neptunichlamydia vexilliferae</name>
    <dbReference type="NCBI Taxonomy" id="1651774"/>
    <lineage>
        <taxon>Bacteria</taxon>
        <taxon>Pseudomonadati</taxon>
        <taxon>Chlamydiota</taxon>
        <taxon>Chlamydiia</taxon>
        <taxon>Parachlamydiales</taxon>
        <taxon>Simkaniaceae</taxon>
        <taxon>Candidatus Neptunichlamydia</taxon>
    </lineage>
</organism>
<evidence type="ECO:0000313" key="4">
    <source>
        <dbReference type="Proteomes" id="UP001194714"/>
    </source>
</evidence>
<dbReference type="Gene3D" id="3.50.50.60">
    <property type="entry name" value="FAD/NAD(P)-binding domain"/>
    <property type="match status" value="1"/>
</dbReference>
<dbReference type="RefSeq" id="WP_194847724.1">
    <property type="nucleotide sequence ID" value="NZ_JAAEJV010000021.1"/>
</dbReference>
<comment type="caution">
    <text evidence="3">The sequence shown here is derived from an EMBL/GenBank/DDBJ whole genome shotgun (WGS) entry which is preliminary data.</text>
</comment>
<evidence type="ECO:0000313" key="3">
    <source>
        <dbReference type="EMBL" id="MBF5059421.1"/>
    </source>
</evidence>
<evidence type="ECO:0000256" key="1">
    <source>
        <dbReference type="SAM" id="Phobius"/>
    </source>
</evidence>
<keyword evidence="1" id="KW-1133">Transmembrane helix</keyword>
<dbReference type="PANTHER" id="PTHR13847">
    <property type="entry name" value="SARCOSINE DEHYDROGENASE-RELATED"/>
    <property type="match status" value="1"/>
</dbReference>
<feature type="transmembrane region" description="Helical" evidence="1">
    <location>
        <begin position="9"/>
        <end position="27"/>
    </location>
</feature>
<dbReference type="InterPro" id="IPR006076">
    <property type="entry name" value="FAD-dep_OxRdtase"/>
</dbReference>
<reference evidence="3 4" key="1">
    <citation type="submission" date="2020-01" db="EMBL/GenBank/DDBJ databases">
        <title>Draft genome sequence of Cand. Neptunochlamydia vexilliferae K9.</title>
        <authorList>
            <person name="Schulz F."/>
            <person name="Koestlbacher S."/>
            <person name="Wascher F."/>
            <person name="Pizzetti I."/>
            <person name="Horn M."/>
        </authorList>
    </citation>
    <scope>NUCLEOTIDE SEQUENCE [LARGE SCALE GENOMIC DNA]</scope>
    <source>
        <strain evidence="3 4">K9</strain>
    </source>
</reference>
<dbReference type="SUPFAM" id="SSF51971">
    <property type="entry name" value="Nucleotide-binding domain"/>
    <property type="match status" value="1"/>
</dbReference>
<dbReference type="InterPro" id="IPR036188">
    <property type="entry name" value="FAD/NAD-bd_sf"/>
</dbReference>
<dbReference type="Gene3D" id="3.30.9.10">
    <property type="entry name" value="D-Amino Acid Oxidase, subunit A, domain 2"/>
    <property type="match status" value="1"/>
</dbReference>
<dbReference type="Pfam" id="PF01266">
    <property type="entry name" value="DAO"/>
    <property type="match status" value="1"/>
</dbReference>
<accession>A0ABS0B168</accession>
<feature type="domain" description="FAD dependent oxidoreductase" evidence="2">
    <location>
        <begin position="11"/>
        <end position="320"/>
    </location>
</feature>
<dbReference type="PANTHER" id="PTHR13847:SF261">
    <property type="entry name" value="FAD-DEPENDENT OXIDOREDUCTASE FAMILY PROTEIN"/>
    <property type="match status" value="1"/>
</dbReference>
<keyword evidence="1" id="KW-0812">Transmembrane</keyword>
<dbReference type="EMBL" id="JAAEJV010000021">
    <property type="protein sequence ID" value="MBF5059421.1"/>
    <property type="molecule type" value="Genomic_DNA"/>
</dbReference>
<dbReference type="Proteomes" id="UP001194714">
    <property type="component" value="Unassembled WGS sequence"/>
</dbReference>